<dbReference type="PANTHER" id="PTHR46438">
    <property type="entry name" value="ALPHA/BETA-HYDROLASES SUPERFAMILY PROTEIN"/>
    <property type="match status" value="1"/>
</dbReference>
<keyword evidence="4" id="KW-1185">Reference proteome</keyword>
<dbReference type="Proteomes" id="UP001501020">
    <property type="component" value="Unassembled WGS sequence"/>
</dbReference>
<gene>
    <name evidence="3" type="ORF">GCM10009727_67710</name>
</gene>
<sequence length="290" mass="30216">MIRKLKKTAVIAACCAVAGAGLTACEDDSGSSGSFHEGLLAGTKKIDVEGRSVNVSCTGDAMEGKPVIVLMPGLGDGMDKMAALQKTLSEKNWVCVYDRLGEGKSDKPNGPQTFASSGKVLTAVLARVTAGRPVVLAGHSLGGLIAARYAPDHRDKVKGLVLLDATTPNSVADIKKGIPASATGPAAQLRAQTLAVDAGNNPEMLAITDGKVRSAGNIPVEVIQHGKKYLAAVPQYGPRLERDWAAGQHKWLAISSRSKLSTATNSQHYIYVDQPAIAVQAIQRVAASVK</sequence>
<dbReference type="InterPro" id="IPR029058">
    <property type="entry name" value="AB_hydrolase_fold"/>
</dbReference>
<dbReference type="PANTHER" id="PTHR46438:SF11">
    <property type="entry name" value="LIPASE-RELATED"/>
    <property type="match status" value="1"/>
</dbReference>
<feature type="signal peptide" evidence="1">
    <location>
        <begin position="1"/>
        <end position="20"/>
    </location>
</feature>
<feature type="domain" description="AB hydrolase-1" evidence="2">
    <location>
        <begin position="66"/>
        <end position="170"/>
    </location>
</feature>
<protein>
    <submittedName>
        <fullName evidence="3">Alpha/beta hydrolase</fullName>
    </submittedName>
</protein>
<dbReference type="PROSITE" id="PS51257">
    <property type="entry name" value="PROKAR_LIPOPROTEIN"/>
    <property type="match status" value="1"/>
</dbReference>
<feature type="chain" id="PRO_5046184181" evidence="1">
    <location>
        <begin position="21"/>
        <end position="290"/>
    </location>
</feature>
<evidence type="ECO:0000313" key="3">
    <source>
        <dbReference type="EMBL" id="GAA2157681.1"/>
    </source>
</evidence>
<evidence type="ECO:0000259" key="2">
    <source>
        <dbReference type="Pfam" id="PF00561"/>
    </source>
</evidence>
<keyword evidence="1" id="KW-0732">Signal</keyword>
<comment type="caution">
    <text evidence="3">The sequence shown here is derived from an EMBL/GenBank/DDBJ whole genome shotgun (WGS) entry which is preliminary data.</text>
</comment>
<dbReference type="Gene3D" id="3.40.50.1820">
    <property type="entry name" value="alpha/beta hydrolase"/>
    <property type="match status" value="1"/>
</dbReference>
<organism evidence="3 4">
    <name type="scientific">Actinomadura napierensis</name>
    <dbReference type="NCBI Taxonomy" id="267854"/>
    <lineage>
        <taxon>Bacteria</taxon>
        <taxon>Bacillati</taxon>
        <taxon>Actinomycetota</taxon>
        <taxon>Actinomycetes</taxon>
        <taxon>Streptosporangiales</taxon>
        <taxon>Thermomonosporaceae</taxon>
        <taxon>Actinomadura</taxon>
    </lineage>
</organism>
<keyword evidence="3" id="KW-0378">Hydrolase</keyword>
<dbReference type="SUPFAM" id="SSF53474">
    <property type="entry name" value="alpha/beta-Hydrolases"/>
    <property type="match status" value="1"/>
</dbReference>
<dbReference type="GO" id="GO:0016787">
    <property type="term" value="F:hydrolase activity"/>
    <property type="evidence" value="ECO:0007669"/>
    <property type="project" value="UniProtKB-KW"/>
</dbReference>
<dbReference type="InterPro" id="IPR000073">
    <property type="entry name" value="AB_hydrolase_1"/>
</dbReference>
<dbReference type="EMBL" id="BAAAMR010000077">
    <property type="protein sequence ID" value="GAA2157681.1"/>
    <property type="molecule type" value="Genomic_DNA"/>
</dbReference>
<dbReference type="Pfam" id="PF00561">
    <property type="entry name" value="Abhydrolase_1"/>
    <property type="match status" value="1"/>
</dbReference>
<reference evidence="3 4" key="1">
    <citation type="journal article" date="2019" name="Int. J. Syst. Evol. Microbiol.">
        <title>The Global Catalogue of Microorganisms (GCM) 10K type strain sequencing project: providing services to taxonomists for standard genome sequencing and annotation.</title>
        <authorList>
            <consortium name="The Broad Institute Genomics Platform"/>
            <consortium name="The Broad Institute Genome Sequencing Center for Infectious Disease"/>
            <person name="Wu L."/>
            <person name="Ma J."/>
        </authorList>
    </citation>
    <scope>NUCLEOTIDE SEQUENCE [LARGE SCALE GENOMIC DNA]</scope>
    <source>
        <strain evidence="3 4">JCM 13850</strain>
    </source>
</reference>
<accession>A0ABN3AAE6</accession>
<evidence type="ECO:0000313" key="4">
    <source>
        <dbReference type="Proteomes" id="UP001501020"/>
    </source>
</evidence>
<evidence type="ECO:0000256" key="1">
    <source>
        <dbReference type="SAM" id="SignalP"/>
    </source>
</evidence>
<name>A0ABN3AAE6_9ACTN</name>
<proteinExistence type="predicted"/>